<keyword evidence="2" id="KW-0472">Membrane</keyword>
<gene>
    <name evidence="3" type="ORF">AT268_33100</name>
</gene>
<dbReference type="Proteomes" id="UP000075476">
    <property type="component" value="Unassembled WGS sequence"/>
</dbReference>
<keyword evidence="2" id="KW-1133">Transmembrane helix</keyword>
<evidence type="ECO:0000256" key="2">
    <source>
        <dbReference type="SAM" id="Phobius"/>
    </source>
</evidence>
<protein>
    <submittedName>
        <fullName evidence="3">Uncharacterized protein</fullName>
    </submittedName>
</protein>
<feature type="transmembrane region" description="Helical" evidence="2">
    <location>
        <begin position="33"/>
        <end position="49"/>
    </location>
</feature>
<evidence type="ECO:0000313" key="4">
    <source>
        <dbReference type="Proteomes" id="UP000075476"/>
    </source>
</evidence>
<feature type="transmembrane region" description="Helical" evidence="2">
    <location>
        <begin position="55"/>
        <end position="78"/>
    </location>
</feature>
<evidence type="ECO:0000313" key="3">
    <source>
        <dbReference type="EMBL" id="KXY51320.1"/>
    </source>
</evidence>
<dbReference type="EMBL" id="LOMO01000001">
    <property type="protein sequence ID" value="KXY51320.1"/>
    <property type="molecule type" value="Genomic_DNA"/>
</dbReference>
<keyword evidence="2" id="KW-0812">Transmembrane</keyword>
<reference evidence="3 4" key="1">
    <citation type="submission" date="2015-12" db="EMBL/GenBank/DDBJ databases">
        <title>Bacillus cereus Group isolate.</title>
        <authorList>
            <person name="Kovac J."/>
        </authorList>
    </citation>
    <scope>NUCLEOTIDE SEQUENCE [LARGE SCALE GENOMIC DNA]</scope>
    <source>
        <strain evidence="3 4">FSL K6-0073</strain>
    </source>
</reference>
<organism evidence="3 4">
    <name type="scientific">Bacillus cereus</name>
    <dbReference type="NCBI Taxonomy" id="1396"/>
    <lineage>
        <taxon>Bacteria</taxon>
        <taxon>Bacillati</taxon>
        <taxon>Bacillota</taxon>
        <taxon>Bacilli</taxon>
        <taxon>Bacillales</taxon>
        <taxon>Bacillaceae</taxon>
        <taxon>Bacillus</taxon>
        <taxon>Bacillus cereus group</taxon>
    </lineage>
</organism>
<accession>A0A9X0SPJ0</accession>
<evidence type="ECO:0000256" key="1">
    <source>
        <dbReference type="SAM" id="MobiDB-lite"/>
    </source>
</evidence>
<comment type="caution">
    <text evidence="3">The sequence shown here is derived from an EMBL/GenBank/DDBJ whole genome shotgun (WGS) entry which is preliminary data.</text>
</comment>
<sequence length="310" mass="36200">MKGENEVKKKDVVQSENKTDKEMESSKKVTRKLFLWLWLFPPYGIYILYKERRIHPALTTIFAVLLLCMIGLSVDMVLNPNRVHDEKAKEVMTEFIGKNAELNMGDFRDNKREGTVHVNKKNLDLYKLYTTKGVYFVYLTSSNGLEYQIQEIEQAFPNRKGIYKKDKGIEIYPENILQINKEKEKYGEYKSIESSNSDNEQVITTTKGTYQFFTRFQQVLKVVEIKGGEKKTVFTTNAKPDFSKRTGKYVLKNKDKIGDVKELSVYSIEADKQIFDFTTSKGIYRIQEFYDGRVILMEGTEEKHDESIKK</sequence>
<proteinExistence type="predicted"/>
<name>A0A9X0SPJ0_BACCE</name>
<feature type="region of interest" description="Disordered" evidence="1">
    <location>
        <begin position="1"/>
        <end position="23"/>
    </location>
</feature>
<dbReference type="AlphaFoldDB" id="A0A9X0SPJ0"/>